<proteinExistence type="inferred from homology"/>
<evidence type="ECO:0000313" key="7">
    <source>
        <dbReference type="Proteomes" id="UP000269226"/>
    </source>
</evidence>
<gene>
    <name evidence="6" type="ORF">DAT561_0784</name>
</gene>
<dbReference type="OMA" id="SGYMVGG"/>
<dbReference type="GO" id="GO:0002161">
    <property type="term" value="F:aminoacyl-tRNA deacylase activity"/>
    <property type="evidence" value="ECO:0007669"/>
    <property type="project" value="InterPro"/>
</dbReference>
<dbReference type="InterPro" id="IPR004369">
    <property type="entry name" value="Prolyl-tRNA_editing_YbaK/EbsC"/>
</dbReference>
<evidence type="ECO:0000256" key="2">
    <source>
        <dbReference type="ARBA" id="ARBA00022917"/>
    </source>
</evidence>
<evidence type="ECO:0000313" key="6">
    <source>
        <dbReference type="EMBL" id="BBC60900.1"/>
    </source>
</evidence>
<dbReference type="CDD" id="cd00002">
    <property type="entry name" value="YbaK_deacylase"/>
    <property type="match status" value="1"/>
</dbReference>
<feature type="domain" description="YbaK/aminoacyl-tRNA synthetase-associated" evidence="5">
    <location>
        <begin position="37"/>
        <end position="151"/>
    </location>
</feature>
<sequence>MKKKQLSNKTNAVRLLEKQKILYNSYEFDWNQEHLDAVSVAHQLSVNPERVFKTLVTTGNRTGTIVAVIPGNNELDLKKLARISKNKKIELLPVNDLEKTTGYIRGGCSPIGMKKSFPIYLSQEAVSFEKIIVSGGKRGLQIELTPHDLLKITKGVISDLTVNKQSE</sequence>
<dbReference type="NCBIfam" id="TIGR00011">
    <property type="entry name" value="YbaK_EbsC"/>
    <property type="match status" value="1"/>
</dbReference>
<evidence type="ECO:0000256" key="3">
    <source>
        <dbReference type="ARBA" id="ARBA00023239"/>
    </source>
</evidence>
<dbReference type="EMBL" id="AP018492">
    <property type="protein sequence ID" value="BBC60900.1"/>
    <property type="molecule type" value="Genomic_DNA"/>
</dbReference>
<evidence type="ECO:0000259" key="5">
    <source>
        <dbReference type="Pfam" id="PF04073"/>
    </source>
</evidence>
<dbReference type="PANTHER" id="PTHR30411:SF0">
    <property type="entry name" value="CYS-TRNA(PRO)_CYS-TRNA(CYS) DEACYLASE YBAK"/>
    <property type="match status" value="1"/>
</dbReference>
<name>A0A2Z5Y2A8_9ENTE</name>
<dbReference type="AlphaFoldDB" id="A0A2Z5Y2A8"/>
<keyword evidence="3 4" id="KW-0456">Lyase</keyword>
<organism evidence="6 7">
    <name type="scientific">Melissococcus plutonius</name>
    <dbReference type="NCBI Taxonomy" id="33970"/>
    <lineage>
        <taxon>Bacteria</taxon>
        <taxon>Bacillati</taxon>
        <taxon>Bacillota</taxon>
        <taxon>Bacilli</taxon>
        <taxon>Lactobacillales</taxon>
        <taxon>Enterococcaceae</taxon>
        <taxon>Melissococcus</taxon>
    </lineage>
</organism>
<dbReference type="GeneID" id="57043333"/>
<dbReference type="InterPro" id="IPR007214">
    <property type="entry name" value="YbaK/aa-tRNA-synth-assoc-dom"/>
</dbReference>
<dbReference type="Proteomes" id="UP000269226">
    <property type="component" value="Chromosome"/>
</dbReference>
<dbReference type="EC" id="4.2.-.-" evidence="4"/>
<dbReference type="GO" id="GO:0006412">
    <property type="term" value="P:translation"/>
    <property type="evidence" value="ECO:0007669"/>
    <property type="project" value="UniProtKB-KW"/>
</dbReference>
<evidence type="ECO:0000256" key="4">
    <source>
        <dbReference type="PIRNR" id="PIRNR006181"/>
    </source>
</evidence>
<comment type="similarity">
    <text evidence="1 4">Belongs to the prolyl-tRNA editing family. YbaK/EbsC subfamily.</text>
</comment>
<accession>A0A2Z5Y2A8</accession>
<dbReference type="PIRSF" id="PIRSF006181">
    <property type="entry name" value="EbsC_YbaK"/>
    <property type="match status" value="1"/>
</dbReference>
<dbReference type="PANTHER" id="PTHR30411">
    <property type="entry name" value="CYTOPLASMIC PROTEIN"/>
    <property type="match status" value="1"/>
</dbReference>
<dbReference type="GO" id="GO:0016829">
    <property type="term" value="F:lyase activity"/>
    <property type="evidence" value="ECO:0007669"/>
    <property type="project" value="UniProtKB-KW"/>
</dbReference>
<dbReference type="RefSeq" id="WP_013774059.1">
    <property type="nucleotide sequence ID" value="NZ_AP018492.1"/>
</dbReference>
<reference evidence="6 7" key="1">
    <citation type="submission" date="2018-01" db="EMBL/GenBank/DDBJ databases">
        <title>Whole genome sequence of Melissococcus plutonius DAT561.</title>
        <authorList>
            <person name="Okumura K."/>
            <person name="Takamatsu D."/>
            <person name="Okura M."/>
        </authorList>
    </citation>
    <scope>NUCLEOTIDE SEQUENCE [LARGE SCALE GENOMIC DNA]</scope>
    <source>
        <strain evidence="6 7">DAT561</strain>
    </source>
</reference>
<dbReference type="Gene3D" id="3.90.960.10">
    <property type="entry name" value="YbaK/aminoacyl-tRNA synthetase-associated domain"/>
    <property type="match status" value="1"/>
</dbReference>
<keyword evidence="2 4" id="KW-0648">Protein biosynthesis</keyword>
<dbReference type="InterPro" id="IPR036754">
    <property type="entry name" value="YbaK/aa-tRNA-synt-asso_dom_sf"/>
</dbReference>
<evidence type="ECO:0000256" key="1">
    <source>
        <dbReference type="ARBA" id="ARBA00009798"/>
    </source>
</evidence>
<protein>
    <recommendedName>
        <fullName evidence="4">Cys-tRNA(Pro)/Cys-tRNA(Cys) deacylase</fullName>
        <ecNumber evidence="4">4.2.-.-</ecNumber>
    </recommendedName>
</protein>
<dbReference type="SUPFAM" id="SSF55826">
    <property type="entry name" value="YbaK/ProRS associated domain"/>
    <property type="match status" value="1"/>
</dbReference>
<dbReference type="Pfam" id="PF04073">
    <property type="entry name" value="tRNA_edit"/>
    <property type="match status" value="1"/>
</dbReference>